<feature type="transmembrane region" description="Helical" evidence="9">
    <location>
        <begin position="391"/>
        <end position="409"/>
    </location>
</feature>
<dbReference type="Proteomes" id="UP000244930">
    <property type="component" value="Chromosome"/>
</dbReference>
<accession>A0A2U8GUZ8</accession>
<sequence length="477" mass="51094">MNDFVSMLNGIIWSPALIYLCLGAGLYFSIRTRFMQVRGLGEMIRLTFTGKASDAGVSSFQALTMSLSGRVGTGNIAGVATAITFGGPGAVFWMWTVAFLGASTAYIESTLAQIYKEKDDEGMYRGGPAYYIEKCMGQKWYAWIFAVSTAIAMGLLLPGVQANSIASGLQNAWGIDTAVSATCIVLLLGFIIFGGVKRIALFAEIVVPFMALAYILVAMVIVLLNIEAVPGMIALIFKSAFGLEAGFGAVLGLAVQWGVKRGVYSNEAGQGSGPHPAAAAEVSHPAKQGYVQAFSVYIDTLFVCSATAFMLLSTGMYNVQGPDGAMLVNGLPGMEAGPGYTQAAVESVLPGFGSTFVALALFFFAFTTIVAYYYMAETNIAYINRKVHRPWLYFVLKIAVMVAVTYGSVKSAGAAWDLGDVGVGIMAWLNIIAILIIQKPALLALKDYEQQKKDGKDPTFDPEKLGIRNADFWVKRK</sequence>
<name>A0A2U8GUZ8_9RHOO</name>
<keyword evidence="3 9" id="KW-0813">Transport</keyword>
<dbReference type="PANTHER" id="PTHR30330:SF7">
    <property type="entry name" value="SODIUM_PROTON-DEPENDENT ALANINE CARRIER PROTEIN YRBD-RELATED"/>
    <property type="match status" value="1"/>
</dbReference>
<dbReference type="GO" id="GO:0005283">
    <property type="term" value="F:amino acid:sodium symporter activity"/>
    <property type="evidence" value="ECO:0007669"/>
    <property type="project" value="InterPro"/>
</dbReference>
<dbReference type="KEGG" id="acom:CEW83_05750"/>
<comment type="subcellular location">
    <subcellularLocation>
        <location evidence="9">Cell inner membrane</location>
        <topology evidence="9">Multi-pass membrane protein</topology>
    </subcellularLocation>
    <subcellularLocation>
        <location evidence="1">Cell membrane</location>
        <topology evidence="1">Multi-pass membrane protein</topology>
    </subcellularLocation>
</comment>
<keyword evidence="7 9" id="KW-1133">Transmembrane helix</keyword>
<protein>
    <submittedName>
        <fullName evidence="10">Sodium:alanine symporter</fullName>
    </submittedName>
</protein>
<keyword evidence="9" id="KW-0997">Cell inner membrane</keyword>
<keyword evidence="4" id="KW-1003">Cell membrane</keyword>
<gene>
    <name evidence="10" type="ORF">CEW83_05750</name>
</gene>
<feature type="transmembrane region" description="Helical" evidence="9">
    <location>
        <begin position="232"/>
        <end position="255"/>
    </location>
</feature>
<dbReference type="PANTHER" id="PTHR30330">
    <property type="entry name" value="AGSS FAMILY TRANSPORTER, SODIUM-ALANINE"/>
    <property type="match status" value="1"/>
</dbReference>
<dbReference type="Gene3D" id="1.20.1740.10">
    <property type="entry name" value="Amino acid/polyamine transporter I"/>
    <property type="match status" value="1"/>
</dbReference>
<feature type="transmembrane region" description="Helical" evidence="9">
    <location>
        <begin position="172"/>
        <end position="193"/>
    </location>
</feature>
<evidence type="ECO:0000256" key="2">
    <source>
        <dbReference type="ARBA" id="ARBA00009261"/>
    </source>
</evidence>
<dbReference type="AlphaFoldDB" id="A0A2U8GUZ8"/>
<feature type="transmembrane region" description="Helical" evidence="9">
    <location>
        <begin position="296"/>
        <end position="317"/>
    </location>
</feature>
<feature type="transmembrane region" description="Helical" evidence="9">
    <location>
        <begin position="421"/>
        <end position="445"/>
    </location>
</feature>
<keyword evidence="11" id="KW-1185">Reference proteome</keyword>
<evidence type="ECO:0000256" key="3">
    <source>
        <dbReference type="ARBA" id="ARBA00022448"/>
    </source>
</evidence>
<evidence type="ECO:0000256" key="7">
    <source>
        <dbReference type="ARBA" id="ARBA00022989"/>
    </source>
</evidence>
<feature type="transmembrane region" description="Helical" evidence="9">
    <location>
        <begin position="12"/>
        <end position="30"/>
    </location>
</feature>
<keyword evidence="6 9" id="KW-0769">Symport</keyword>
<comment type="similarity">
    <text evidence="2 9">Belongs to the alanine or glycine:cation symporter (AGCS) (TC 2.A.25) family.</text>
</comment>
<dbReference type="GO" id="GO:0005886">
    <property type="term" value="C:plasma membrane"/>
    <property type="evidence" value="ECO:0007669"/>
    <property type="project" value="UniProtKB-SubCell"/>
</dbReference>
<evidence type="ECO:0000256" key="6">
    <source>
        <dbReference type="ARBA" id="ARBA00022847"/>
    </source>
</evidence>
<feature type="transmembrane region" description="Helical" evidence="9">
    <location>
        <begin position="356"/>
        <end position="375"/>
    </location>
</feature>
<evidence type="ECO:0000313" key="10">
    <source>
        <dbReference type="EMBL" id="AWI77529.1"/>
    </source>
</evidence>
<dbReference type="PRINTS" id="PR00175">
    <property type="entry name" value="NAALASMPORT"/>
</dbReference>
<evidence type="ECO:0000256" key="5">
    <source>
        <dbReference type="ARBA" id="ARBA00022692"/>
    </source>
</evidence>
<keyword evidence="8 9" id="KW-0472">Membrane</keyword>
<dbReference type="EMBL" id="CP022187">
    <property type="protein sequence ID" value="AWI77529.1"/>
    <property type="molecule type" value="Genomic_DNA"/>
</dbReference>
<evidence type="ECO:0000256" key="8">
    <source>
        <dbReference type="ARBA" id="ARBA00023136"/>
    </source>
</evidence>
<feature type="transmembrane region" description="Helical" evidence="9">
    <location>
        <begin position="140"/>
        <end position="160"/>
    </location>
</feature>
<evidence type="ECO:0000313" key="11">
    <source>
        <dbReference type="Proteomes" id="UP000244930"/>
    </source>
</evidence>
<organism evidence="10 11">
    <name type="scientific">Parazoarcus communis</name>
    <dbReference type="NCBI Taxonomy" id="41977"/>
    <lineage>
        <taxon>Bacteria</taxon>
        <taxon>Pseudomonadati</taxon>
        <taxon>Pseudomonadota</taxon>
        <taxon>Betaproteobacteria</taxon>
        <taxon>Rhodocyclales</taxon>
        <taxon>Zoogloeaceae</taxon>
        <taxon>Parazoarcus</taxon>
    </lineage>
</organism>
<reference evidence="10 11" key="1">
    <citation type="submission" date="2017-06" db="EMBL/GenBank/DDBJ databases">
        <title>Azoarcus.</title>
        <authorList>
            <person name="Woo J.-H."/>
            <person name="Kim H.-S."/>
        </authorList>
    </citation>
    <scope>NUCLEOTIDE SEQUENCE [LARGE SCALE GENOMIC DNA]</scope>
    <source>
        <strain evidence="10 11">TSPY31</strain>
    </source>
</reference>
<feature type="transmembrane region" description="Helical" evidence="9">
    <location>
        <begin position="205"/>
        <end position="226"/>
    </location>
</feature>
<evidence type="ECO:0000256" key="1">
    <source>
        <dbReference type="ARBA" id="ARBA00004651"/>
    </source>
</evidence>
<proteinExistence type="inferred from homology"/>
<evidence type="ECO:0000256" key="9">
    <source>
        <dbReference type="RuleBase" id="RU363064"/>
    </source>
</evidence>
<dbReference type="InterPro" id="IPR001463">
    <property type="entry name" value="Na/Ala_symport"/>
</dbReference>
<keyword evidence="5 9" id="KW-0812">Transmembrane</keyword>
<dbReference type="Pfam" id="PF01235">
    <property type="entry name" value="Na_Ala_symp"/>
    <property type="match status" value="1"/>
</dbReference>
<evidence type="ECO:0000256" key="4">
    <source>
        <dbReference type="ARBA" id="ARBA00022475"/>
    </source>
</evidence>
<dbReference type="FunFam" id="1.20.1740.10:FF:000004">
    <property type="entry name" value="Sodium:alanine symporter family protein"/>
    <property type="match status" value="1"/>
</dbReference>
<dbReference type="NCBIfam" id="TIGR00835">
    <property type="entry name" value="agcS"/>
    <property type="match status" value="1"/>
</dbReference>